<evidence type="ECO:0000256" key="2">
    <source>
        <dbReference type="SAM" id="MobiDB-lite"/>
    </source>
</evidence>
<evidence type="ECO:0000313" key="6">
    <source>
        <dbReference type="Proteomes" id="UP000235145"/>
    </source>
</evidence>
<feature type="compositionally biased region" description="Basic residues" evidence="2">
    <location>
        <begin position="520"/>
        <end position="530"/>
    </location>
</feature>
<feature type="region of interest" description="Disordered" evidence="2">
    <location>
        <begin position="340"/>
        <end position="366"/>
    </location>
</feature>
<dbReference type="SMART" id="SM00360">
    <property type="entry name" value="RRM"/>
    <property type="match status" value="1"/>
</dbReference>
<dbReference type="InterPro" id="IPR000504">
    <property type="entry name" value="RRM_dom"/>
</dbReference>
<dbReference type="PANTHER" id="PTHR33116:SF79">
    <property type="entry name" value="REVERSE TRANSCRIPTASE DOMAIN, ZINC FINGER, CCHC-TYPE-RELATED"/>
    <property type="match status" value="1"/>
</dbReference>
<dbReference type="EMBL" id="NBSK02000007">
    <property type="protein sequence ID" value="KAJ0196777.1"/>
    <property type="molecule type" value="Genomic_DNA"/>
</dbReference>
<sequence length="1798" mass="203202">MTSGVKLWATKDPKFPRMDKGWTEVRRRNPKRDGYEEITTFYVSGFHDGTNKMELQRSFERFGKITDIYICQKKNRSQQNFAFVRYMGVKDGKILEAAMQGVRLRGALLMSNIAKYHKEKRSTSRPPPYFQGKSHGPPNARNSSRDYRTFAQVVSDKNGLNMSNPSPISLKSDTTMGKWIRKVMVIGEAHSIDHIVNLPAPSLMNDGTKYMGGLRVAILFDSSKGAQEFVTDKCRWQEWFKWMTLGDQSDLCFERLAWLRITGVPLKYWDEDNFSRIASRFGKVICPFDNIHNRNDFSVGKVGIITACKKWINEEVEVMVNGNVLSVGVYEYNEDWSPFTSSPIDNDENDSESEASGVGDDDEGISETWLNDKAYDMEEGELRPDDSPEIQPEKPESHGRSVSSPGKGENIEAGCGESMGNMSQNSEARTTERNHRSKEKDMSFGIPSGRRQKNINEVPMGVPITESHNTEHGEFPMGTRPNNKVPSGLPFSSLPQTILGPNIFAAQPGEDSSDYSRSNAKFKKRKRARIGSRSSSRSSSSLSSCKPLSLGGDLPHSPRIHSSLDLNKTPPNPLPENRYKEGKDDSVSDEIRQTAEIGAEIGFQMDVSNQLLVEAVETQILDYSHIDVNGCWGSNEFDFDGVGSNGRSGGLLSIWDTKVFQKSEVIKNQNYLIISGKCKSIEGNLNVVNVYGPQSRSEKKKLWEDLTRIRYEKQGYWIVFGDFNVVRYPIERRHSRFCPSSAEAFNKFIQDADLKEYKMGGEKFTFMSRRDAKLSKLDIFLVCSGYLNSFPLSAVTAHSRELSDHSPITIQSAVADIGPIPFKLFNSWMFKEGFDKLVIDSWSRFVGYGNPDAYLAAKLKFLKNVIRKWRKEACKIESKELDGWISMVKNFEKQAETRPLTDVEIGKWNEGIKKIEELERLKTMDLKQKARIKWTIDGDENSKFFHGFINSKNRRNHIHGLTINGCWTTEVNLIKEEVLNFYKAKFSENSAVRPKFINPAFKTLSTMEAIRIEAAFSLEEIKDAVWQCGSEKAPGPDGFTFAFLKKFWDTVKADIMNFVRHFENHGTLSGGCNSSFITLVPKVKDPLSLHDCRPINLIGCLNKIISKLLSTRLKSVIGSIIDDVQSAYVEGRCILDGPLIINEICSWAKRSKKKVLLFKVDFDKAFDSVNWEYLDSILGQMGFGNKWRMWIRGSLRSARASVIINGSPTKEFPITKGVRQGDPLSPYLFIIAMEGLNVALKTARDKEIFKGIKVPGSGPTISHLFYADDALFIGEWSRSNLKNLARILRCFHIASGLSVNFHKSRVLGIGSSTQELSSWESLLGCESGKLPFDYLGVPVGANMNLKKHWQPILKKFRTKLSIWKAKTLSFGGRLTLVKFVLGNLPTYYLSLFKALSGILEEMEKIRRIFLWGGCEDKRKIHWVSWDKVLADKSEGGLGVGSIRALNVGLLIKWWWRLKKEEQGLWSKVIHGIHNLDKKPFGYLSSKKRSGVWSCIGRTINQLARIGVAGNDIFELEVKSGNNTLFWYDPWLGSGILKEKYPTLFELDAQKKCSVADRISGSTFTWSWKSNPSYLGLGPAVQALITDLSGVQLAHGADRYKCKLTGDGKYTVSSVRKVLEINLSSVNGQSIINWYKVVPIKVSGFIWRAVQGRIPAAVELESRGILVNSLLCSLCIGQQESVDHVLICCPFAHEIRENIMRWCGVSLNHRSLQTTKELLQSISAWGSCSKKRKRLTIIIYGMLWCIWRYRNKRLFSNEGVSLLQGISGIKTIVFLWCKHRGSKTMCNWEEWVVSPFSGL</sequence>
<feature type="domain" description="RRM" evidence="3">
    <location>
        <begin position="39"/>
        <end position="116"/>
    </location>
</feature>
<evidence type="ECO:0000259" key="4">
    <source>
        <dbReference type="PROSITE" id="PS50878"/>
    </source>
</evidence>
<dbReference type="PROSITE" id="PS50102">
    <property type="entry name" value="RRM"/>
    <property type="match status" value="1"/>
</dbReference>
<dbReference type="Gene3D" id="3.30.70.330">
    <property type="match status" value="1"/>
</dbReference>
<dbReference type="CDD" id="cd01650">
    <property type="entry name" value="RT_nLTR_like"/>
    <property type="match status" value="1"/>
</dbReference>
<dbReference type="PANTHER" id="PTHR33116">
    <property type="entry name" value="REVERSE TRANSCRIPTASE ZINC-BINDING DOMAIN-CONTAINING PROTEIN-RELATED-RELATED"/>
    <property type="match status" value="1"/>
</dbReference>
<feature type="compositionally biased region" description="Basic and acidic residues" evidence="2">
    <location>
        <begin position="379"/>
        <end position="399"/>
    </location>
</feature>
<accession>A0A9R1UYS7</accession>
<dbReference type="Gene3D" id="3.60.10.10">
    <property type="entry name" value="Endonuclease/exonuclease/phosphatase"/>
    <property type="match status" value="1"/>
</dbReference>
<dbReference type="Pfam" id="PF00078">
    <property type="entry name" value="RVT_1"/>
    <property type="match status" value="1"/>
</dbReference>
<dbReference type="InterPro" id="IPR000477">
    <property type="entry name" value="RT_dom"/>
</dbReference>
<dbReference type="InterPro" id="IPR036691">
    <property type="entry name" value="Endo/exonu/phosph_ase_sf"/>
</dbReference>
<feature type="compositionally biased region" description="Basic and acidic residues" evidence="2">
    <location>
        <begin position="429"/>
        <end position="442"/>
    </location>
</feature>
<dbReference type="CDD" id="cd00590">
    <property type="entry name" value="RRM_SF"/>
    <property type="match status" value="1"/>
</dbReference>
<reference evidence="5 6" key="1">
    <citation type="journal article" date="2017" name="Nat. Commun.">
        <title>Genome assembly with in vitro proximity ligation data and whole-genome triplication in lettuce.</title>
        <authorList>
            <person name="Reyes-Chin-Wo S."/>
            <person name="Wang Z."/>
            <person name="Yang X."/>
            <person name="Kozik A."/>
            <person name="Arikit S."/>
            <person name="Song C."/>
            <person name="Xia L."/>
            <person name="Froenicke L."/>
            <person name="Lavelle D.O."/>
            <person name="Truco M.J."/>
            <person name="Xia R."/>
            <person name="Zhu S."/>
            <person name="Xu C."/>
            <person name="Xu H."/>
            <person name="Xu X."/>
            <person name="Cox K."/>
            <person name="Korf I."/>
            <person name="Meyers B.C."/>
            <person name="Michelmore R.W."/>
        </authorList>
    </citation>
    <scope>NUCLEOTIDE SEQUENCE [LARGE SCALE GENOMIC DNA]</scope>
    <source>
        <strain evidence="6">cv. Salinas</strain>
        <tissue evidence="5">Seedlings</tissue>
    </source>
</reference>
<keyword evidence="6" id="KW-1185">Reference proteome</keyword>
<feature type="compositionally biased region" description="Basic and acidic residues" evidence="2">
    <location>
        <begin position="577"/>
        <end position="588"/>
    </location>
</feature>
<dbReference type="SUPFAM" id="SSF56672">
    <property type="entry name" value="DNA/RNA polymerases"/>
    <property type="match status" value="1"/>
</dbReference>
<organism evidence="5 6">
    <name type="scientific">Lactuca sativa</name>
    <name type="common">Garden lettuce</name>
    <dbReference type="NCBI Taxonomy" id="4236"/>
    <lineage>
        <taxon>Eukaryota</taxon>
        <taxon>Viridiplantae</taxon>
        <taxon>Streptophyta</taxon>
        <taxon>Embryophyta</taxon>
        <taxon>Tracheophyta</taxon>
        <taxon>Spermatophyta</taxon>
        <taxon>Magnoliopsida</taxon>
        <taxon>eudicotyledons</taxon>
        <taxon>Gunneridae</taxon>
        <taxon>Pentapetalae</taxon>
        <taxon>asterids</taxon>
        <taxon>campanulids</taxon>
        <taxon>Asterales</taxon>
        <taxon>Asteraceae</taxon>
        <taxon>Cichorioideae</taxon>
        <taxon>Cichorieae</taxon>
        <taxon>Lactucinae</taxon>
        <taxon>Lactuca</taxon>
    </lineage>
</organism>
<name>A0A9R1UYS7_LACSA</name>
<dbReference type="InterPro" id="IPR012677">
    <property type="entry name" value="Nucleotide-bd_a/b_plait_sf"/>
</dbReference>
<dbReference type="GO" id="GO:0003723">
    <property type="term" value="F:RNA binding"/>
    <property type="evidence" value="ECO:0007669"/>
    <property type="project" value="UniProtKB-UniRule"/>
</dbReference>
<feature type="domain" description="Reverse transcriptase" evidence="4">
    <location>
        <begin position="1061"/>
        <end position="1339"/>
    </location>
</feature>
<feature type="region of interest" description="Disordered" evidence="2">
    <location>
        <begin position="118"/>
        <end position="144"/>
    </location>
</feature>
<feature type="compositionally biased region" description="Acidic residues" evidence="2">
    <location>
        <begin position="345"/>
        <end position="365"/>
    </location>
</feature>
<keyword evidence="1" id="KW-0694">RNA-binding</keyword>
<dbReference type="InterPro" id="IPR043502">
    <property type="entry name" value="DNA/RNA_pol_sf"/>
</dbReference>
<dbReference type="PROSITE" id="PS50878">
    <property type="entry name" value="RT_POL"/>
    <property type="match status" value="1"/>
</dbReference>
<feature type="compositionally biased region" description="Low complexity" evidence="2">
    <location>
        <begin position="531"/>
        <end position="552"/>
    </location>
</feature>
<protein>
    <recommendedName>
        <fullName evidence="7">RNA-directed DNA polymerase, eukaryota, reverse transcriptase zinc-binding domain protein</fullName>
    </recommendedName>
</protein>
<evidence type="ECO:0000259" key="3">
    <source>
        <dbReference type="PROSITE" id="PS50102"/>
    </source>
</evidence>
<dbReference type="SUPFAM" id="SSF56219">
    <property type="entry name" value="DNase I-like"/>
    <property type="match status" value="1"/>
</dbReference>
<dbReference type="Pfam" id="PF13966">
    <property type="entry name" value="zf-RVT"/>
    <property type="match status" value="1"/>
</dbReference>
<feature type="region of interest" description="Disordered" evidence="2">
    <location>
        <begin position="379"/>
        <end position="588"/>
    </location>
</feature>
<dbReference type="Pfam" id="PF00076">
    <property type="entry name" value="RRM_1"/>
    <property type="match status" value="1"/>
</dbReference>
<comment type="caution">
    <text evidence="5">The sequence shown here is derived from an EMBL/GenBank/DDBJ whole genome shotgun (WGS) entry which is preliminary data.</text>
</comment>
<dbReference type="InterPro" id="IPR026960">
    <property type="entry name" value="RVT-Znf"/>
</dbReference>
<dbReference type="SUPFAM" id="SSF54928">
    <property type="entry name" value="RNA-binding domain, RBD"/>
    <property type="match status" value="1"/>
</dbReference>
<dbReference type="Proteomes" id="UP000235145">
    <property type="component" value="Unassembled WGS sequence"/>
</dbReference>
<proteinExistence type="predicted"/>
<evidence type="ECO:0008006" key="7">
    <source>
        <dbReference type="Google" id="ProtNLM"/>
    </source>
</evidence>
<gene>
    <name evidence="5" type="ORF">LSAT_V11C700381330</name>
</gene>
<evidence type="ECO:0000256" key="1">
    <source>
        <dbReference type="PROSITE-ProRule" id="PRU00176"/>
    </source>
</evidence>
<dbReference type="InterPro" id="IPR035979">
    <property type="entry name" value="RBD_domain_sf"/>
</dbReference>
<evidence type="ECO:0000313" key="5">
    <source>
        <dbReference type="EMBL" id="KAJ0196777.1"/>
    </source>
</evidence>